<comment type="caution">
    <text evidence="10">The sequence shown here is derived from an EMBL/GenBank/DDBJ whole genome shotgun (WGS) entry which is preliminary data.</text>
</comment>
<evidence type="ECO:0000313" key="10">
    <source>
        <dbReference type="EMBL" id="OYR08010.1"/>
    </source>
</evidence>
<keyword evidence="7" id="KW-0472">Membrane</keyword>
<feature type="modified residue" description="4-aspartylphosphate" evidence="6">
    <location>
        <position position="529"/>
    </location>
</feature>
<dbReference type="InterPro" id="IPR011006">
    <property type="entry name" value="CheY-like_superfamily"/>
</dbReference>
<dbReference type="SUPFAM" id="SSF47384">
    <property type="entry name" value="Homodimeric domain of signal transducing histidine kinase"/>
    <property type="match status" value="1"/>
</dbReference>
<dbReference type="EC" id="2.7.13.3" evidence="2"/>
<feature type="transmembrane region" description="Helical" evidence="7">
    <location>
        <begin position="61"/>
        <end position="85"/>
    </location>
</feature>
<dbReference type="Gene3D" id="3.40.50.2300">
    <property type="match status" value="1"/>
</dbReference>
<dbReference type="Pfam" id="PF00072">
    <property type="entry name" value="Response_reg"/>
    <property type="match status" value="1"/>
</dbReference>
<dbReference type="InterPro" id="IPR036890">
    <property type="entry name" value="HATPase_C_sf"/>
</dbReference>
<dbReference type="Pfam" id="PF00512">
    <property type="entry name" value="HisKA"/>
    <property type="match status" value="1"/>
</dbReference>
<accession>A0A256EZW8</accession>
<evidence type="ECO:0000256" key="1">
    <source>
        <dbReference type="ARBA" id="ARBA00000085"/>
    </source>
</evidence>
<dbReference type="PROSITE" id="PS50110">
    <property type="entry name" value="RESPONSE_REGULATORY"/>
    <property type="match status" value="1"/>
</dbReference>
<feature type="domain" description="Histidine kinase" evidence="8">
    <location>
        <begin position="238"/>
        <end position="456"/>
    </location>
</feature>
<dbReference type="CDD" id="cd00082">
    <property type="entry name" value="HisKA"/>
    <property type="match status" value="1"/>
</dbReference>
<keyword evidence="4" id="KW-0808">Transferase</keyword>
<dbReference type="InterPro" id="IPR003594">
    <property type="entry name" value="HATPase_dom"/>
</dbReference>
<keyword evidence="11" id="KW-1185">Reference proteome</keyword>
<organism evidence="10 11">
    <name type="scientific">Brucella rhizosphaerae</name>
    <dbReference type="NCBI Taxonomy" id="571254"/>
    <lineage>
        <taxon>Bacteria</taxon>
        <taxon>Pseudomonadati</taxon>
        <taxon>Pseudomonadota</taxon>
        <taxon>Alphaproteobacteria</taxon>
        <taxon>Hyphomicrobiales</taxon>
        <taxon>Brucellaceae</taxon>
        <taxon>Brucella/Ochrobactrum group</taxon>
        <taxon>Brucella</taxon>
    </lineage>
</organism>
<reference evidence="10 11" key="1">
    <citation type="submission" date="2017-07" db="EMBL/GenBank/DDBJ databases">
        <title>Phylogenetic study on the rhizospheric bacterium Ochrobactrum sp. A44.</title>
        <authorList>
            <person name="Krzyzanowska D.M."/>
            <person name="Ossowicki A."/>
            <person name="Rajewska M."/>
            <person name="Maciag T."/>
            <person name="Kaczynski Z."/>
            <person name="Czerwicka M."/>
            <person name="Jafra S."/>
        </authorList>
    </citation>
    <scope>NUCLEOTIDE SEQUENCE [LARGE SCALE GENOMIC DNA]</scope>
    <source>
        <strain evidence="10 11">PR17</strain>
    </source>
</reference>
<dbReference type="InterPro" id="IPR036097">
    <property type="entry name" value="HisK_dim/P_sf"/>
</dbReference>
<dbReference type="GO" id="GO:0009927">
    <property type="term" value="F:histidine phosphotransfer kinase activity"/>
    <property type="evidence" value="ECO:0007669"/>
    <property type="project" value="TreeGrafter"/>
</dbReference>
<keyword evidence="3 6" id="KW-0597">Phosphoprotein</keyword>
<dbReference type="SMART" id="SM00387">
    <property type="entry name" value="HATPase_c"/>
    <property type="match status" value="1"/>
</dbReference>
<dbReference type="AlphaFoldDB" id="A0A256EZW8"/>
<dbReference type="SMART" id="SM00388">
    <property type="entry name" value="HisKA"/>
    <property type="match status" value="1"/>
</dbReference>
<dbReference type="CDD" id="cd00156">
    <property type="entry name" value="REC"/>
    <property type="match status" value="1"/>
</dbReference>
<dbReference type="InterPro" id="IPR004358">
    <property type="entry name" value="Sig_transdc_His_kin-like_C"/>
</dbReference>
<comment type="catalytic activity">
    <reaction evidence="1">
        <text>ATP + protein L-histidine = ADP + protein N-phospho-L-histidine.</text>
        <dbReference type="EC" id="2.7.13.3"/>
    </reaction>
</comment>
<gene>
    <name evidence="10" type="ORF">CEV32_2721</name>
</gene>
<evidence type="ECO:0000259" key="9">
    <source>
        <dbReference type="PROSITE" id="PS50110"/>
    </source>
</evidence>
<dbReference type="OrthoDB" id="9764438at2"/>
<dbReference type="EMBL" id="NNRK01000035">
    <property type="protein sequence ID" value="OYR08010.1"/>
    <property type="molecule type" value="Genomic_DNA"/>
</dbReference>
<feature type="transmembrane region" description="Helical" evidence="7">
    <location>
        <begin position="97"/>
        <end position="121"/>
    </location>
</feature>
<evidence type="ECO:0000256" key="2">
    <source>
        <dbReference type="ARBA" id="ARBA00012438"/>
    </source>
</evidence>
<dbReference type="InterPro" id="IPR003661">
    <property type="entry name" value="HisK_dim/P_dom"/>
</dbReference>
<evidence type="ECO:0000256" key="3">
    <source>
        <dbReference type="ARBA" id="ARBA00022553"/>
    </source>
</evidence>
<dbReference type="PRINTS" id="PR00344">
    <property type="entry name" value="BCTRLSENSOR"/>
</dbReference>
<dbReference type="SUPFAM" id="SSF55874">
    <property type="entry name" value="ATPase domain of HSP90 chaperone/DNA topoisomerase II/histidine kinase"/>
    <property type="match status" value="1"/>
</dbReference>
<dbReference type="SUPFAM" id="SSF52172">
    <property type="entry name" value="CheY-like"/>
    <property type="match status" value="1"/>
</dbReference>
<dbReference type="InterPro" id="IPR005467">
    <property type="entry name" value="His_kinase_dom"/>
</dbReference>
<dbReference type="Proteomes" id="UP000216345">
    <property type="component" value="Unassembled WGS sequence"/>
</dbReference>
<dbReference type="SMART" id="SM00448">
    <property type="entry name" value="REC"/>
    <property type="match status" value="1"/>
</dbReference>
<evidence type="ECO:0000259" key="8">
    <source>
        <dbReference type="PROSITE" id="PS50109"/>
    </source>
</evidence>
<protein>
    <recommendedName>
        <fullName evidence="2">histidine kinase</fullName>
        <ecNumber evidence="2">2.7.13.3</ecNumber>
    </recommendedName>
</protein>
<sequence>MAALALSEKDEKSARVTLADNARIRQALVNILYNHSTGVLLTNIFVPIPSLLIFWGKVPNAWLIAWCLSVYLLTITRVIVTRTFFRRSKTPDSYTKWAWTAAGFSWLSGLNWGLLGLIGFISNEPHLLTFAMIVMTGLTCGSVPTSSAFLPVLAGSLFTTVLPSTIYCILAEGEVYNAYLFLVACLVIINLHHGRVTHRDLAETIRLRFENETLVDQLKSERDRVAAADRAKTRFLAAASHDLRQPVHALGLFNSTLAALANRGSVTAIDATNIAGKIRNVVANLSYLLNALLDVSRLDAHIVTPNREVISINGLLDNLRNEFAGLAESKGLEWRMVNCSCHTDSDPMMLRQILANLIANAIRYTESGRVVFGCRRRGDNLEIQVHDTGLGIPASQQVTVFEEFVQLHNPERDRDKGLGLGLSIVKRTAELLGHPVRLVSQPGKGSMFSIVVPLVANQRQSEKPVQSLPQTGGNIFIVDDESTVLDALSGLVDVWGYRAYAGRDADETFVAWQADKAAAHSPADLIIVDYRLEGGMIGTEAASRLFKHLGRQMPVIILTGDTSPERLREASASGYMLLHKPIDPGELLQAIQQLIQTSALSSASNRNKMQSPA</sequence>
<evidence type="ECO:0000256" key="6">
    <source>
        <dbReference type="PROSITE-ProRule" id="PRU00169"/>
    </source>
</evidence>
<evidence type="ECO:0000313" key="11">
    <source>
        <dbReference type="Proteomes" id="UP000216345"/>
    </source>
</evidence>
<dbReference type="GO" id="GO:0005886">
    <property type="term" value="C:plasma membrane"/>
    <property type="evidence" value="ECO:0007669"/>
    <property type="project" value="TreeGrafter"/>
</dbReference>
<feature type="domain" description="Response regulatory" evidence="9">
    <location>
        <begin position="474"/>
        <end position="595"/>
    </location>
</feature>
<dbReference type="GO" id="GO:0000155">
    <property type="term" value="F:phosphorelay sensor kinase activity"/>
    <property type="evidence" value="ECO:0007669"/>
    <property type="project" value="InterPro"/>
</dbReference>
<keyword evidence="7" id="KW-1133">Transmembrane helix</keyword>
<dbReference type="PANTHER" id="PTHR43047:SF9">
    <property type="entry name" value="HISTIDINE KINASE"/>
    <property type="match status" value="1"/>
</dbReference>
<evidence type="ECO:0000256" key="4">
    <source>
        <dbReference type="ARBA" id="ARBA00022679"/>
    </source>
</evidence>
<dbReference type="RefSeq" id="WP_094579238.1">
    <property type="nucleotide sequence ID" value="NZ_JBHEEL010000005.1"/>
</dbReference>
<dbReference type="InterPro" id="IPR001789">
    <property type="entry name" value="Sig_transdc_resp-reg_receiver"/>
</dbReference>
<feature type="transmembrane region" description="Helical" evidence="7">
    <location>
        <begin position="150"/>
        <end position="170"/>
    </location>
</feature>
<feature type="transmembrane region" description="Helical" evidence="7">
    <location>
        <begin position="176"/>
        <end position="192"/>
    </location>
</feature>
<dbReference type="Pfam" id="PF02518">
    <property type="entry name" value="HATPase_c"/>
    <property type="match status" value="1"/>
</dbReference>
<dbReference type="PROSITE" id="PS50109">
    <property type="entry name" value="HIS_KIN"/>
    <property type="match status" value="1"/>
</dbReference>
<evidence type="ECO:0000256" key="7">
    <source>
        <dbReference type="SAM" id="Phobius"/>
    </source>
</evidence>
<dbReference type="PANTHER" id="PTHR43047">
    <property type="entry name" value="TWO-COMPONENT HISTIDINE PROTEIN KINASE"/>
    <property type="match status" value="1"/>
</dbReference>
<keyword evidence="7" id="KW-0812">Transmembrane</keyword>
<evidence type="ECO:0000256" key="5">
    <source>
        <dbReference type="ARBA" id="ARBA00022777"/>
    </source>
</evidence>
<name>A0A256EZW8_9HYPH</name>
<keyword evidence="5 10" id="KW-0418">Kinase</keyword>
<feature type="transmembrane region" description="Helical" evidence="7">
    <location>
        <begin position="31"/>
        <end position="55"/>
    </location>
</feature>
<proteinExistence type="predicted"/>
<dbReference type="Gene3D" id="3.30.565.10">
    <property type="entry name" value="Histidine kinase-like ATPase, C-terminal domain"/>
    <property type="match status" value="1"/>
</dbReference>
<dbReference type="Gene3D" id="1.10.287.130">
    <property type="match status" value="1"/>
</dbReference>
<dbReference type="FunFam" id="3.30.565.10:FF:000049">
    <property type="entry name" value="Two-component sensor histidine kinase"/>
    <property type="match status" value="1"/>
</dbReference>